<organism evidence="2 3">
    <name type="scientific">Mikania micrantha</name>
    <name type="common">bitter vine</name>
    <dbReference type="NCBI Taxonomy" id="192012"/>
    <lineage>
        <taxon>Eukaryota</taxon>
        <taxon>Viridiplantae</taxon>
        <taxon>Streptophyta</taxon>
        <taxon>Embryophyta</taxon>
        <taxon>Tracheophyta</taxon>
        <taxon>Spermatophyta</taxon>
        <taxon>Magnoliopsida</taxon>
        <taxon>eudicotyledons</taxon>
        <taxon>Gunneridae</taxon>
        <taxon>Pentapetalae</taxon>
        <taxon>asterids</taxon>
        <taxon>campanulids</taxon>
        <taxon>Asterales</taxon>
        <taxon>Asteraceae</taxon>
        <taxon>Asteroideae</taxon>
        <taxon>Heliantheae alliance</taxon>
        <taxon>Eupatorieae</taxon>
        <taxon>Mikania</taxon>
    </lineage>
</organism>
<dbReference type="CDD" id="cd00303">
    <property type="entry name" value="retropepsin_like"/>
    <property type="match status" value="1"/>
</dbReference>
<sequence length="136" mass="15534">MLPASLTNSSKANTGRHLSSKEFDEKRAKGECFWCNDKFTPGHNCKNKQLFLFKILEEEEEDMEQLNSIDTSTKVVDSDLDHHISLHAIIVTIVDGNQLPCTKLCKDFQWIMQGSWFKVDMLVIPLSTYDIVLGIQ</sequence>
<accession>A0A5N6P2H5</accession>
<dbReference type="OrthoDB" id="1938922at2759"/>
<protein>
    <submittedName>
        <fullName evidence="2">Uncharacterized protein</fullName>
    </submittedName>
</protein>
<dbReference type="AlphaFoldDB" id="A0A5N6P2H5"/>
<reference evidence="2 3" key="1">
    <citation type="submission" date="2019-05" db="EMBL/GenBank/DDBJ databases">
        <title>Mikania micrantha, genome provides insights into the molecular mechanism of rapid growth.</title>
        <authorList>
            <person name="Liu B."/>
        </authorList>
    </citation>
    <scope>NUCLEOTIDE SEQUENCE [LARGE SCALE GENOMIC DNA]</scope>
    <source>
        <strain evidence="2">NLD-2019</strain>
        <tissue evidence="2">Leaf</tissue>
    </source>
</reference>
<proteinExistence type="predicted"/>
<evidence type="ECO:0000313" key="3">
    <source>
        <dbReference type="Proteomes" id="UP000326396"/>
    </source>
</evidence>
<keyword evidence="3" id="KW-1185">Reference proteome</keyword>
<comment type="caution">
    <text evidence="2">The sequence shown here is derived from an EMBL/GenBank/DDBJ whole genome shotgun (WGS) entry which is preliminary data.</text>
</comment>
<dbReference type="EMBL" id="SZYD01000007">
    <property type="protein sequence ID" value="KAD5802375.1"/>
    <property type="molecule type" value="Genomic_DNA"/>
</dbReference>
<evidence type="ECO:0000256" key="1">
    <source>
        <dbReference type="SAM" id="MobiDB-lite"/>
    </source>
</evidence>
<gene>
    <name evidence="2" type="ORF">E3N88_13735</name>
</gene>
<feature type="region of interest" description="Disordered" evidence="1">
    <location>
        <begin position="1"/>
        <end position="20"/>
    </location>
</feature>
<name>A0A5N6P2H5_9ASTR</name>
<evidence type="ECO:0000313" key="2">
    <source>
        <dbReference type="EMBL" id="KAD5802375.1"/>
    </source>
</evidence>
<feature type="compositionally biased region" description="Polar residues" evidence="1">
    <location>
        <begin position="1"/>
        <end position="17"/>
    </location>
</feature>
<dbReference type="Proteomes" id="UP000326396">
    <property type="component" value="Linkage Group LG15"/>
</dbReference>